<accession>A0A158HPP3</accession>
<dbReference type="PROSITE" id="PS50931">
    <property type="entry name" value="HTH_LYSR"/>
    <property type="match status" value="1"/>
</dbReference>
<protein>
    <submittedName>
        <fullName evidence="6">LysR family transcriptional regulator</fullName>
    </submittedName>
</protein>
<dbReference type="InterPro" id="IPR050950">
    <property type="entry name" value="HTH-type_LysR_regulators"/>
</dbReference>
<comment type="caution">
    <text evidence="6">The sequence shown here is derived from an EMBL/GenBank/DDBJ whole genome shotgun (WGS) entry which is preliminary data.</text>
</comment>
<dbReference type="PANTHER" id="PTHR30419">
    <property type="entry name" value="HTH-TYPE TRANSCRIPTIONAL REGULATOR YBHD"/>
    <property type="match status" value="1"/>
</dbReference>
<dbReference type="InterPro" id="IPR000847">
    <property type="entry name" value="LysR_HTH_N"/>
</dbReference>
<dbReference type="Gene3D" id="1.10.10.10">
    <property type="entry name" value="Winged helix-like DNA-binding domain superfamily/Winged helix DNA-binding domain"/>
    <property type="match status" value="1"/>
</dbReference>
<sequence>MAIANAYERAMKTRQLQTLVAIAERGTLMAAAEALCISQPAVTKSIKELETQLGLQLLVRSGAGVRLTPYGEVLVRRARTVIAEIARAGQELEEMRTSADPALSIGVSLLAASAGMPDALRAFRQRFPAAQLNVYECQPAQIVDGLRDGSFDLCVAFVADTDVTAEFRVTPLGSVTQSLAVSSGDALAKEPLLSTLRDAHWLYNFARESVPAFWSAFCGARELARPRRISVCTSQRLYADLASEPGVVSVWTDFLLDEYVARGVLARLDVDASLPRLTLGLMHRKDLVFSAAAQYFVECVERAGLHD</sequence>
<evidence type="ECO:0000256" key="2">
    <source>
        <dbReference type="ARBA" id="ARBA00023015"/>
    </source>
</evidence>
<dbReference type="EMBL" id="FCON02000018">
    <property type="protein sequence ID" value="SAL46372.1"/>
    <property type="molecule type" value="Genomic_DNA"/>
</dbReference>
<dbReference type="Pfam" id="PF00126">
    <property type="entry name" value="HTH_1"/>
    <property type="match status" value="1"/>
</dbReference>
<evidence type="ECO:0000313" key="7">
    <source>
        <dbReference type="Proteomes" id="UP000054770"/>
    </source>
</evidence>
<evidence type="ECO:0000259" key="5">
    <source>
        <dbReference type="PROSITE" id="PS50931"/>
    </source>
</evidence>
<dbReference type="InterPro" id="IPR005119">
    <property type="entry name" value="LysR_subst-bd"/>
</dbReference>
<dbReference type="FunFam" id="1.10.10.10:FF:000001">
    <property type="entry name" value="LysR family transcriptional regulator"/>
    <property type="match status" value="1"/>
</dbReference>
<reference evidence="6" key="1">
    <citation type="submission" date="2016-01" db="EMBL/GenBank/DDBJ databases">
        <authorList>
            <person name="Peeters C."/>
        </authorList>
    </citation>
    <scope>NUCLEOTIDE SEQUENCE [LARGE SCALE GENOMIC DNA]</scope>
    <source>
        <strain evidence="6">LMG 22940</strain>
    </source>
</reference>
<dbReference type="SUPFAM" id="SSF53850">
    <property type="entry name" value="Periplasmic binding protein-like II"/>
    <property type="match status" value="1"/>
</dbReference>
<name>A0A158HPP3_9BURK</name>
<dbReference type="GO" id="GO:0005829">
    <property type="term" value="C:cytosol"/>
    <property type="evidence" value="ECO:0007669"/>
    <property type="project" value="TreeGrafter"/>
</dbReference>
<dbReference type="InterPro" id="IPR036388">
    <property type="entry name" value="WH-like_DNA-bd_sf"/>
</dbReference>
<evidence type="ECO:0000256" key="3">
    <source>
        <dbReference type="ARBA" id="ARBA00023125"/>
    </source>
</evidence>
<dbReference type="PRINTS" id="PR00039">
    <property type="entry name" value="HTHLYSR"/>
</dbReference>
<dbReference type="Pfam" id="PF03466">
    <property type="entry name" value="LysR_substrate"/>
    <property type="match status" value="1"/>
</dbReference>
<evidence type="ECO:0000313" key="6">
    <source>
        <dbReference type="EMBL" id="SAL46372.1"/>
    </source>
</evidence>
<dbReference type="PANTHER" id="PTHR30419:SF30">
    <property type="entry name" value="LYSR FAMILY TRANSCRIPTIONAL REGULATOR"/>
    <property type="match status" value="1"/>
</dbReference>
<evidence type="ECO:0000256" key="4">
    <source>
        <dbReference type="ARBA" id="ARBA00023163"/>
    </source>
</evidence>
<dbReference type="GO" id="GO:0003677">
    <property type="term" value="F:DNA binding"/>
    <property type="evidence" value="ECO:0007669"/>
    <property type="project" value="UniProtKB-KW"/>
</dbReference>
<evidence type="ECO:0000256" key="1">
    <source>
        <dbReference type="ARBA" id="ARBA00009437"/>
    </source>
</evidence>
<dbReference type="GO" id="GO:0003700">
    <property type="term" value="F:DNA-binding transcription factor activity"/>
    <property type="evidence" value="ECO:0007669"/>
    <property type="project" value="InterPro"/>
</dbReference>
<dbReference type="CDD" id="cd05466">
    <property type="entry name" value="PBP2_LTTR_substrate"/>
    <property type="match status" value="1"/>
</dbReference>
<dbReference type="Proteomes" id="UP000054770">
    <property type="component" value="Unassembled WGS sequence"/>
</dbReference>
<keyword evidence="3" id="KW-0238">DNA-binding</keyword>
<organism evidence="6 7">
    <name type="scientific">Caballeronia choica</name>
    <dbReference type="NCBI Taxonomy" id="326476"/>
    <lineage>
        <taxon>Bacteria</taxon>
        <taxon>Pseudomonadati</taxon>
        <taxon>Pseudomonadota</taxon>
        <taxon>Betaproteobacteria</taxon>
        <taxon>Burkholderiales</taxon>
        <taxon>Burkholderiaceae</taxon>
        <taxon>Caballeronia</taxon>
    </lineage>
</organism>
<keyword evidence="2" id="KW-0805">Transcription regulation</keyword>
<proteinExistence type="inferred from homology"/>
<dbReference type="InterPro" id="IPR036390">
    <property type="entry name" value="WH_DNA-bd_sf"/>
</dbReference>
<keyword evidence="4" id="KW-0804">Transcription</keyword>
<dbReference type="Gene3D" id="3.40.190.10">
    <property type="entry name" value="Periplasmic binding protein-like II"/>
    <property type="match status" value="2"/>
</dbReference>
<dbReference type="SUPFAM" id="SSF46785">
    <property type="entry name" value="Winged helix' DNA-binding domain"/>
    <property type="match status" value="1"/>
</dbReference>
<dbReference type="AlphaFoldDB" id="A0A158HPP3"/>
<gene>
    <name evidence="6" type="ORF">AWB68_02217</name>
</gene>
<comment type="similarity">
    <text evidence="1">Belongs to the LysR transcriptional regulatory family.</text>
</comment>
<feature type="domain" description="HTH lysR-type" evidence="5">
    <location>
        <begin position="11"/>
        <end position="68"/>
    </location>
</feature>
<keyword evidence="7" id="KW-1185">Reference proteome</keyword>